<dbReference type="EMBL" id="JACGXL010000001">
    <property type="protein sequence ID" value="MBA8886824.1"/>
    <property type="molecule type" value="Genomic_DNA"/>
</dbReference>
<name>A0A839F3E5_9GAMM</name>
<dbReference type="AlphaFoldDB" id="A0A839F3E5"/>
<reference evidence="2 3" key="1">
    <citation type="submission" date="2020-07" db="EMBL/GenBank/DDBJ databases">
        <title>Genomic Encyclopedia of Type Strains, Phase IV (KMG-V): Genome sequencing to study the core and pangenomes of soil and plant-associated prokaryotes.</title>
        <authorList>
            <person name="Whitman W."/>
        </authorList>
    </citation>
    <scope>NUCLEOTIDE SEQUENCE [LARGE SCALE GENOMIC DNA]</scope>
    <source>
        <strain evidence="2 3">RH2WT43</strain>
    </source>
</reference>
<accession>A0A839F3E5</accession>
<evidence type="ECO:0000256" key="1">
    <source>
        <dbReference type="SAM" id="Phobius"/>
    </source>
</evidence>
<organism evidence="2 3">
    <name type="scientific">Dokdonella fugitiva</name>
    <dbReference type="NCBI Taxonomy" id="328517"/>
    <lineage>
        <taxon>Bacteria</taxon>
        <taxon>Pseudomonadati</taxon>
        <taxon>Pseudomonadota</taxon>
        <taxon>Gammaproteobacteria</taxon>
        <taxon>Lysobacterales</taxon>
        <taxon>Rhodanobacteraceae</taxon>
        <taxon>Dokdonella</taxon>
    </lineage>
</organism>
<keyword evidence="1" id="KW-0812">Transmembrane</keyword>
<evidence type="ECO:0000313" key="3">
    <source>
        <dbReference type="Proteomes" id="UP000550401"/>
    </source>
</evidence>
<keyword evidence="1" id="KW-1133">Transmembrane helix</keyword>
<sequence length="159" mass="17296">MYTPRERIRFVAFGVAAGLLAIGISKLWFFPWLHAFAASAPCRTVFGHGGTAALLYGVFVGLPGFIGLVMAATFGRRGMRILRDGQVPPLGEKSFRLTRIRRGGRATVIGYLHIVMFVPFVALALWGSVQATALTRQVQRKAVDCTAAANPFRALARFA</sequence>
<proteinExistence type="predicted"/>
<keyword evidence="1" id="KW-0472">Membrane</keyword>
<feature type="transmembrane region" description="Helical" evidence="1">
    <location>
        <begin position="53"/>
        <end position="74"/>
    </location>
</feature>
<keyword evidence="3" id="KW-1185">Reference proteome</keyword>
<feature type="transmembrane region" description="Helical" evidence="1">
    <location>
        <begin position="108"/>
        <end position="129"/>
    </location>
</feature>
<protein>
    <submittedName>
        <fullName evidence="2">Uncharacterized protein</fullName>
    </submittedName>
</protein>
<comment type="caution">
    <text evidence="2">The sequence shown here is derived from an EMBL/GenBank/DDBJ whole genome shotgun (WGS) entry which is preliminary data.</text>
</comment>
<feature type="transmembrane region" description="Helical" evidence="1">
    <location>
        <begin position="12"/>
        <end position="33"/>
    </location>
</feature>
<dbReference type="RefSeq" id="WP_182529868.1">
    <property type="nucleotide sequence ID" value="NZ_JACGXL010000001.1"/>
</dbReference>
<gene>
    <name evidence="2" type="ORF">FHW12_001015</name>
</gene>
<dbReference type="Proteomes" id="UP000550401">
    <property type="component" value="Unassembled WGS sequence"/>
</dbReference>
<evidence type="ECO:0000313" key="2">
    <source>
        <dbReference type="EMBL" id="MBA8886824.1"/>
    </source>
</evidence>